<evidence type="ECO:0000256" key="9">
    <source>
        <dbReference type="ARBA" id="ARBA00069043"/>
    </source>
</evidence>
<evidence type="ECO:0000256" key="8">
    <source>
        <dbReference type="ARBA" id="ARBA00066694"/>
    </source>
</evidence>
<dbReference type="EMBL" id="NEXX01000001">
    <property type="protein sequence ID" value="OUY08574.1"/>
    <property type="molecule type" value="Genomic_DNA"/>
</dbReference>
<dbReference type="GO" id="GO:0016627">
    <property type="term" value="F:oxidoreductase activity, acting on the CH-CH group of donors"/>
    <property type="evidence" value="ECO:0007669"/>
    <property type="project" value="InterPro"/>
</dbReference>
<sequence length="593" mass="64742">MPVYNAPLADMRFILNDVFKAEQFWQANENLAHLDAATAEAILEEMAKFAQNVTLPLNRSGDEEGARIENGNVFTPAGFKDAFRQYAEGGWIGLGADEEWGGQGMPKMLTVLSDEMLFATNPSFMLYPLLSVGAGMALNSYASQEQKETYLPKIYTGEWAGTMCLTEPHAGTDLGIIKTKAERNEDGSYSITGTKIFITGGDNDLAENIIHLVLAKTPDAPAGSRGISLFIVPKFLLNADGTVGERNAVGPGSIEHKMGIKASATCVMNFDAAKGYLVGKENEGLAAMFVMMNYERLSMGIQGLGASEFAYQNAAQYATDRIQGRSATGAKSPQKAADAILVHGDVRRMLLNVRANNEASRAFAVYVGQQLDITKFSTDAEAVKKANDRVALLTPIAKAYLTDTAFQATLDAQMVFGGHGYIREWGMEQCIRDLRIAQIYEGTNGVQSQDLIGRKTIKCGGAFITEYIAEIRDEVNALSSDLNFIKDATLDAATEVEVITSYILEQAKEDPDYSNGVAVDYLHAVGLLSFSYMFAKIATAASEKEGEFYQNKLALARYFVARILPDLKARLIRIQTNSDLLMGFDEDYFTNQS</sequence>
<keyword evidence="5 10" id="KW-0560">Oxidoreductase</keyword>
<evidence type="ECO:0000259" key="12">
    <source>
        <dbReference type="Pfam" id="PF02770"/>
    </source>
</evidence>
<dbReference type="PANTHER" id="PTHR42803">
    <property type="entry name" value="ACYL-COA DEHYDROGENASE"/>
    <property type="match status" value="1"/>
</dbReference>
<protein>
    <recommendedName>
        <fullName evidence="9">3-methylmercaptopropionyl-CoA dehydrogenase</fullName>
        <ecNumber evidence="8">1.3.99.41</ecNumber>
    </recommendedName>
</protein>
<comment type="caution">
    <text evidence="15">The sequence shown here is derived from an EMBL/GenBank/DDBJ whole genome shotgun (WGS) entry which is preliminary data.</text>
</comment>
<reference evidence="15 16" key="1">
    <citation type="submission" date="2017-05" db="EMBL/GenBank/DDBJ databases">
        <title>Acinetobacter populi ANC 5415 (= PBJ7), whole genome shotgun sequencing project.</title>
        <authorList>
            <person name="Nemec A."/>
            <person name="Radolfova-Krizova L."/>
        </authorList>
    </citation>
    <scope>NUCLEOTIDE SEQUENCE [LARGE SCALE GENOMIC DNA]</scope>
    <source>
        <strain evidence="15 16">PBJ7</strain>
    </source>
</reference>
<evidence type="ECO:0000256" key="6">
    <source>
        <dbReference type="ARBA" id="ARBA00051388"/>
    </source>
</evidence>
<dbReference type="Proteomes" id="UP000196536">
    <property type="component" value="Unassembled WGS sequence"/>
</dbReference>
<dbReference type="AlphaFoldDB" id="A0A1Z9Z288"/>
<evidence type="ECO:0000313" key="16">
    <source>
        <dbReference type="Proteomes" id="UP000196536"/>
    </source>
</evidence>
<dbReference type="EC" id="1.3.99.41" evidence="8"/>
<name>A0A1Z9Z288_9GAMM</name>
<evidence type="ECO:0000256" key="2">
    <source>
        <dbReference type="ARBA" id="ARBA00009347"/>
    </source>
</evidence>
<evidence type="ECO:0000256" key="1">
    <source>
        <dbReference type="ARBA" id="ARBA00001974"/>
    </source>
</evidence>
<dbReference type="OrthoDB" id="9764895at2"/>
<comment type="cofactor">
    <cofactor evidence="1 10">
        <name>FAD</name>
        <dbReference type="ChEBI" id="CHEBI:57692"/>
    </cofactor>
</comment>
<evidence type="ECO:0000259" key="11">
    <source>
        <dbReference type="Pfam" id="PF00441"/>
    </source>
</evidence>
<keyword evidence="16" id="KW-1185">Reference proteome</keyword>
<evidence type="ECO:0000259" key="14">
    <source>
        <dbReference type="Pfam" id="PF12806"/>
    </source>
</evidence>
<organism evidence="15 16">
    <name type="scientific">Acinetobacter populi</name>
    <dbReference type="NCBI Taxonomy" id="1582270"/>
    <lineage>
        <taxon>Bacteria</taxon>
        <taxon>Pseudomonadati</taxon>
        <taxon>Pseudomonadota</taxon>
        <taxon>Gammaproteobacteria</taxon>
        <taxon>Moraxellales</taxon>
        <taxon>Moraxellaceae</taxon>
        <taxon>Acinetobacter</taxon>
    </lineage>
</organism>
<evidence type="ECO:0000256" key="7">
    <source>
        <dbReference type="ARBA" id="ARBA00058683"/>
    </source>
</evidence>
<dbReference type="InterPro" id="IPR013786">
    <property type="entry name" value="AcylCoA_DH/ox_N"/>
</dbReference>
<keyword evidence="3 10" id="KW-0285">Flavoprotein</keyword>
<feature type="domain" description="Acyl-CoA oxidase/dehydrogenase middle" evidence="12">
    <location>
        <begin position="163"/>
        <end position="271"/>
    </location>
</feature>
<comment type="similarity">
    <text evidence="2 10">Belongs to the acyl-CoA dehydrogenase family.</text>
</comment>
<dbReference type="Pfam" id="PF12806">
    <property type="entry name" value="Acyl-CoA_dh_C"/>
    <property type="match status" value="1"/>
</dbReference>
<dbReference type="Pfam" id="PF00441">
    <property type="entry name" value="Acyl-CoA_dh_1"/>
    <property type="match status" value="1"/>
</dbReference>
<evidence type="ECO:0000259" key="13">
    <source>
        <dbReference type="Pfam" id="PF02771"/>
    </source>
</evidence>
<gene>
    <name evidence="15" type="ORF">CAP51_02890</name>
</gene>
<comment type="function">
    <text evidence="7">Involved in the assimilation of dimethylsulphoniopropionate (DMSP), an important compound in the fixation of carbon in marine phytoplankton, by mediating the conversion of 3-(methylthio)propanoyl-CoA (MMPA-CoA) to 3-(methylthio)acryloyl-CoA (MTA-CoA).</text>
</comment>
<feature type="domain" description="Acyl-CoA dehydrogenase/oxidase N-terminal" evidence="13">
    <location>
        <begin position="39"/>
        <end position="158"/>
    </location>
</feature>
<dbReference type="InterPro" id="IPR009100">
    <property type="entry name" value="AcylCoA_DH/oxidase_NM_dom_sf"/>
</dbReference>
<dbReference type="InterPro" id="IPR006091">
    <property type="entry name" value="Acyl-CoA_Oxase/DH_mid-dom"/>
</dbReference>
<dbReference type="Gene3D" id="1.10.540.10">
    <property type="entry name" value="Acyl-CoA dehydrogenase/oxidase, N-terminal domain"/>
    <property type="match status" value="1"/>
</dbReference>
<dbReference type="Gene3D" id="1.20.140.10">
    <property type="entry name" value="Butyryl-CoA Dehydrogenase, subunit A, domain 3"/>
    <property type="match status" value="1"/>
</dbReference>
<dbReference type="SUPFAM" id="SSF56645">
    <property type="entry name" value="Acyl-CoA dehydrogenase NM domain-like"/>
    <property type="match status" value="1"/>
</dbReference>
<dbReference type="Gene3D" id="2.40.110.10">
    <property type="entry name" value="Butyryl-CoA Dehydrogenase, subunit A, domain 2"/>
    <property type="match status" value="1"/>
</dbReference>
<dbReference type="FunFam" id="2.40.110.10:FF:000031">
    <property type="entry name" value="Acyl-CoA dehydrogenase, putative"/>
    <property type="match status" value="1"/>
</dbReference>
<evidence type="ECO:0000256" key="4">
    <source>
        <dbReference type="ARBA" id="ARBA00022827"/>
    </source>
</evidence>
<dbReference type="InterPro" id="IPR036250">
    <property type="entry name" value="AcylCo_DH-like_C"/>
</dbReference>
<keyword evidence="4 10" id="KW-0274">FAD</keyword>
<dbReference type="RefSeq" id="WP_087619242.1">
    <property type="nucleotide sequence ID" value="NZ_NEXX01000001.1"/>
</dbReference>
<feature type="domain" description="Acetyl-CoA dehydrogenase-like C-terminal" evidence="14">
    <location>
        <begin position="468"/>
        <end position="584"/>
    </location>
</feature>
<feature type="domain" description="Acyl-CoA dehydrogenase/oxidase C-terminal" evidence="11">
    <location>
        <begin position="282"/>
        <end position="450"/>
    </location>
</feature>
<evidence type="ECO:0000256" key="5">
    <source>
        <dbReference type="ARBA" id="ARBA00023002"/>
    </source>
</evidence>
<dbReference type="InterPro" id="IPR046373">
    <property type="entry name" value="Acyl-CoA_Oxase/DH_mid-dom_sf"/>
</dbReference>
<evidence type="ECO:0000313" key="15">
    <source>
        <dbReference type="EMBL" id="OUY08574.1"/>
    </source>
</evidence>
<dbReference type="PANTHER" id="PTHR42803:SF1">
    <property type="entry name" value="BROAD-SPECIFICITY LINEAR ACYL-COA DEHYDROGENASE FADE5"/>
    <property type="match status" value="1"/>
</dbReference>
<evidence type="ECO:0000256" key="3">
    <source>
        <dbReference type="ARBA" id="ARBA00022630"/>
    </source>
</evidence>
<comment type="catalytic activity">
    <reaction evidence="6">
        <text>3-(methylsulfanyl)propanoyl-CoA + oxidized [electron-transfer flavoprotein] + H(+) = 3-(methylsulfanyl)acryloyl-CoA + reduced [electron-transfer flavoprotein]</text>
        <dbReference type="Rhea" id="RHEA:52612"/>
        <dbReference type="Rhea" id="RHEA-COMP:10685"/>
        <dbReference type="Rhea" id="RHEA-COMP:10686"/>
        <dbReference type="ChEBI" id="CHEBI:15378"/>
        <dbReference type="ChEBI" id="CHEBI:57692"/>
        <dbReference type="ChEBI" id="CHEBI:58307"/>
        <dbReference type="ChEBI" id="CHEBI:82815"/>
        <dbReference type="ChEBI" id="CHEBI:84994"/>
        <dbReference type="EC" id="1.3.99.41"/>
    </reaction>
    <physiologicalReaction direction="left-to-right" evidence="6">
        <dbReference type="Rhea" id="RHEA:52613"/>
    </physiologicalReaction>
</comment>
<dbReference type="SUPFAM" id="SSF47203">
    <property type="entry name" value="Acyl-CoA dehydrogenase C-terminal domain-like"/>
    <property type="match status" value="1"/>
</dbReference>
<dbReference type="Pfam" id="PF02771">
    <property type="entry name" value="Acyl-CoA_dh_N"/>
    <property type="match status" value="1"/>
</dbReference>
<evidence type="ECO:0000256" key="10">
    <source>
        <dbReference type="RuleBase" id="RU362125"/>
    </source>
</evidence>
<dbReference type="InterPro" id="IPR009075">
    <property type="entry name" value="AcylCo_DH/oxidase_C"/>
</dbReference>
<dbReference type="InterPro" id="IPR052166">
    <property type="entry name" value="Diverse_Acyl-CoA_DH"/>
</dbReference>
<dbReference type="InterPro" id="IPR025878">
    <property type="entry name" value="Acyl-CoA_dh-like_C_dom"/>
</dbReference>
<proteinExistence type="inferred from homology"/>
<dbReference type="InterPro" id="IPR037069">
    <property type="entry name" value="AcylCoA_DH/ox_N_sf"/>
</dbReference>
<dbReference type="Pfam" id="PF02770">
    <property type="entry name" value="Acyl-CoA_dh_M"/>
    <property type="match status" value="1"/>
</dbReference>
<accession>A0A1Z9Z288</accession>
<dbReference type="GO" id="GO:0050660">
    <property type="term" value="F:flavin adenine dinucleotide binding"/>
    <property type="evidence" value="ECO:0007669"/>
    <property type="project" value="InterPro"/>
</dbReference>